<dbReference type="RefSeq" id="WP_044038726.1">
    <property type="nucleotide sequence ID" value="NZ_HG917868.1"/>
</dbReference>
<keyword evidence="2" id="KW-0547">Nucleotide-binding</keyword>
<feature type="domain" description="Thiamin pyrophosphokinase thiamin-binding" evidence="6">
    <location>
        <begin position="141"/>
        <end position="204"/>
    </location>
</feature>
<dbReference type="KEGG" id="clt:CM240_1913"/>
<dbReference type="SUPFAM" id="SSF63999">
    <property type="entry name" value="Thiamin pyrophosphokinase, catalytic domain"/>
    <property type="match status" value="1"/>
</dbReference>
<proteinExistence type="predicted"/>
<dbReference type="PATRIC" id="fig|1216932.3.peg.1912"/>
<dbReference type="OrthoDB" id="9804377at2"/>
<evidence type="ECO:0000256" key="5">
    <source>
        <dbReference type="NCBIfam" id="TIGR01378"/>
    </source>
</evidence>
<dbReference type="Gene3D" id="3.40.50.10240">
    <property type="entry name" value="Thiamin pyrophosphokinase, catalytic domain"/>
    <property type="match status" value="1"/>
</dbReference>
<evidence type="ECO:0000313" key="8">
    <source>
        <dbReference type="Proteomes" id="UP000019426"/>
    </source>
</evidence>
<dbReference type="GO" id="GO:0009229">
    <property type="term" value="P:thiamine diphosphate biosynthetic process"/>
    <property type="evidence" value="ECO:0007669"/>
    <property type="project" value="InterPro"/>
</dbReference>
<dbReference type="GO" id="GO:0005524">
    <property type="term" value="F:ATP binding"/>
    <property type="evidence" value="ECO:0007669"/>
    <property type="project" value="UniProtKB-KW"/>
</dbReference>
<dbReference type="EMBL" id="HG917868">
    <property type="protein sequence ID" value="CDM69071.1"/>
    <property type="molecule type" value="Genomic_DNA"/>
</dbReference>
<dbReference type="HOGENOM" id="CLU_044237_1_1_9"/>
<dbReference type="SUPFAM" id="SSF63862">
    <property type="entry name" value="Thiamin pyrophosphokinase, substrate-binding domain"/>
    <property type="match status" value="1"/>
</dbReference>
<dbReference type="Proteomes" id="UP000019426">
    <property type="component" value="Chromosome M2/40_rep1"/>
</dbReference>
<dbReference type="CDD" id="cd07995">
    <property type="entry name" value="TPK"/>
    <property type="match status" value="1"/>
</dbReference>
<evidence type="ECO:0000313" key="7">
    <source>
        <dbReference type="EMBL" id="CDM69071.1"/>
    </source>
</evidence>
<dbReference type="InterPro" id="IPR053149">
    <property type="entry name" value="TPK"/>
</dbReference>
<evidence type="ECO:0000256" key="3">
    <source>
        <dbReference type="ARBA" id="ARBA00022777"/>
    </source>
</evidence>
<dbReference type="Pfam" id="PF04265">
    <property type="entry name" value="TPK_B1_binding"/>
    <property type="match status" value="1"/>
</dbReference>
<dbReference type="InterPro" id="IPR036759">
    <property type="entry name" value="TPK_catalytic_sf"/>
</dbReference>
<dbReference type="AlphaFoldDB" id="W6RWL1"/>
<dbReference type="eggNOG" id="COG1564">
    <property type="taxonomic scope" value="Bacteria"/>
</dbReference>
<sequence length="212" mass="23619">MRGIVILGGDAPSLKLLKKYITDDTIIIAADSGGDCLYRYNILPTYLVGDLDSISQEALEFFMEGININVYPREKDETDGHIAVELALKSNCSEIYIFGAIGERMDHVLANIGLLKIILEFGVKGYIVDENNLIFLMKESGEIEYKKDKRLSFTAFGDTVKGLSIIGAKYPLESYDLKFGDSRTVSNEFLDKNVTVKFSSGTLLVMITFDKK</sequence>
<keyword evidence="8" id="KW-1185">Reference proteome</keyword>
<dbReference type="GO" id="GO:0030975">
    <property type="term" value="F:thiamine binding"/>
    <property type="evidence" value="ECO:0007669"/>
    <property type="project" value="InterPro"/>
</dbReference>
<name>W6RWL1_9CLOT</name>
<evidence type="ECO:0000259" key="6">
    <source>
        <dbReference type="SMART" id="SM00983"/>
    </source>
</evidence>
<accession>W6RWL1</accession>
<dbReference type="GO" id="GO:0016301">
    <property type="term" value="F:kinase activity"/>
    <property type="evidence" value="ECO:0007669"/>
    <property type="project" value="UniProtKB-KW"/>
</dbReference>
<dbReference type="InterPro" id="IPR036371">
    <property type="entry name" value="TPK_B1-bd_sf"/>
</dbReference>
<evidence type="ECO:0000256" key="4">
    <source>
        <dbReference type="ARBA" id="ARBA00022840"/>
    </source>
</evidence>
<dbReference type="InterPro" id="IPR007371">
    <property type="entry name" value="TPK_catalytic"/>
</dbReference>
<dbReference type="NCBIfam" id="TIGR01378">
    <property type="entry name" value="thi_PPkinase"/>
    <property type="match status" value="1"/>
</dbReference>
<keyword evidence="3 7" id="KW-0418">Kinase</keyword>
<protein>
    <recommendedName>
        <fullName evidence="5">Thiamine diphosphokinase</fullName>
        <ecNumber evidence="5">2.7.6.2</ecNumber>
    </recommendedName>
</protein>
<dbReference type="SMART" id="SM00983">
    <property type="entry name" value="TPK_B1_binding"/>
    <property type="match status" value="1"/>
</dbReference>
<dbReference type="PANTHER" id="PTHR41299:SF1">
    <property type="entry name" value="THIAMINE PYROPHOSPHOKINASE"/>
    <property type="match status" value="1"/>
</dbReference>
<evidence type="ECO:0000256" key="2">
    <source>
        <dbReference type="ARBA" id="ARBA00022741"/>
    </source>
</evidence>
<dbReference type="STRING" id="1216932.CM240_1913"/>
<dbReference type="InterPro" id="IPR007373">
    <property type="entry name" value="Thiamin_PyroPKinase_B1-bd"/>
</dbReference>
<dbReference type="PANTHER" id="PTHR41299">
    <property type="entry name" value="THIAMINE PYROPHOSPHOKINASE"/>
    <property type="match status" value="1"/>
</dbReference>
<dbReference type="InterPro" id="IPR006282">
    <property type="entry name" value="Thi_PPkinase"/>
</dbReference>
<reference evidence="7 8" key="1">
    <citation type="submission" date="2013-11" db="EMBL/GenBank/DDBJ databases">
        <title>Complete genome sequence of Clostridum sp. M2/40.</title>
        <authorList>
            <person name="Wibberg D."/>
            <person name="Puehler A."/>
            <person name="Schlueter A."/>
        </authorList>
    </citation>
    <scope>NUCLEOTIDE SEQUENCE [LARGE SCALE GENOMIC DNA]</scope>
    <source>
        <strain evidence="8">M2/40</strain>
    </source>
</reference>
<dbReference type="GO" id="GO:0004788">
    <property type="term" value="F:thiamine diphosphokinase activity"/>
    <property type="evidence" value="ECO:0007669"/>
    <property type="project" value="UniProtKB-UniRule"/>
</dbReference>
<dbReference type="GO" id="GO:0006772">
    <property type="term" value="P:thiamine metabolic process"/>
    <property type="evidence" value="ECO:0007669"/>
    <property type="project" value="UniProtKB-UniRule"/>
</dbReference>
<keyword evidence="1 7" id="KW-0808">Transferase</keyword>
<dbReference type="EC" id="2.7.6.2" evidence="5"/>
<organism evidence="7 8">
    <name type="scientific">Clostridium bornimense</name>
    <dbReference type="NCBI Taxonomy" id="1216932"/>
    <lineage>
        <taxon>Bacteria</taxon>
        <taxon>Bacillati</taxon>
        <taxon>Bacillota</taxon>
        <taxon>Clostridia</taxon>
        <taxon>Eubacteriales</taxon>
        <taxon>Clostridiaceae</taxon>
        <taxon>Clostridium</taxon>
    </lineage>
</organism>
<evidence type="ECO:0000256" key="1">
    <source>
        <dbReference type="ARBA" id="ARBA00022679"/>
    </source>
</evidence>
<keyword evidence="4" id="KW-0067">ATP-binding</keyword>
<gene>
    <name evidence="7" type="ORF">CM240_1913</name>
</gene>
<dbReference type="Pfam" id="PF04263">
    <property type="entry name" value="TPK_catalytic"/>
    <property type="match status" value="1"/>
</dbReference>